<keyword evidence="5" id="KW-0547">Nucleotide-binding</keyword>
<evidence type="ECO:0000256" key="8">
    <source>
        <dbReference type="ARBA" id="ARBA00022967"/>
    </source>
</evidence>
<dbReference type="GO" id="GO:0046872">
    <property type="term" value="F:metal ion binding"/>
    <property type="evidence" value="ECO:0007669"/>
    <property type="project" value="UniProtKB-KW"/>
</dbReference>
<proteinExistence type="predicted"/>
<evidence type="ECO:0000256" key="4">
    <source>
        <dbReference type="ARBA" id="ARBA00022723"/>
    </source>
</evidence>
<dbReference type="Proteomes" id="UP000663699">
    <property type="component" value="Chromosome 13"/>
</dbReference>
<keyword evidence="4" id="KW-0479">Metal-binding</keyword>
<dbReference type="PANTHER" id="PTHR45630:SF8">
    <property type="entry name" value="CATION-TRANSPORTING ATPASE"/>
    <property type="match status" value="1"/>
</dbReference>
<feature type="transmembrane region" description="Helical" evidence="11">
    <location>
        <begin position="316"/>
        <end position="339"/>
    </location>
</feature>
<dbReference type="SUPFAM" id="SSF47113">
    <property type="entry name" value="Histone-fold"/>
    <property type="match status" value="1"/>
</dbReference>
<keyword evidence="6" id="KW-0067">ATP-binding</keyword>
<evidence type="ECO:0000259" key="12">
    <source>
        <dbReference type="Pfam" id="PF00808"/>
    </source>
</evidence>
<feature type="domain" description="Transcription factor CBF/NF-Y/archaeal histone" evidence="12">
    <location>
        <begin position="487"/>
        <end position="540"/>
    </location>
</feature>
<evidence type="ECO:0000313" key="13">
    <source>
        <dbReference type="EMBL" id="QSL66667.1"/>
    </source>
</evidence>
<dbReference type="InterPro" id="IPR009072">
    <property type="entry name" value="Histone-fold"/>
</dbReference>
<evidence type="ECO:0000256" key="5">
    <source>
        <dbReference type="ARBA" id="ARBA00022741"/>
    </source>
</evidence>
<comment type="subcellular location">
    <subcellularLocation>
        <location evidence="1">Membrane</location>
        <topology evidence="1">Multi-pass membrane protein</topology>
    </subcellularLocation>
</comment>
<keyword evidence="7" id="KW-0460">Magnesium</keyword>
<dbReference type="Gene3D" id="3.40.50.1000">
    <property type="entry name" value="HAD superfamily/HAD-like"/>
    <property type="match status" value="1"/>
</dbReference>
<sequence>MKDVCQENSFPENYDEVLSYYTHHGFRVITCATKTLSNVSWAETQKMRREEIEKDLIFIGFIVFENRLKPVSAGVIETLKNANIRCLVCTGDNALTSISVSKKCNIIQQDEDIYLASVQGCLNSFDAELVWKNVEDPRILLDNETLIPQYSSSDLDNSLYYKTYTPKKYSLAITGDVFKWMIKFSPYTILEKKLQSLDYCVGFCGDGTNDCGALKLANSGISFSETEASIVSAFASKVYDISCVLDLIREGRASLATSFSCFKYIALYSAIQFMTASILYSSASNLVFPIAIAMGKSKANLKLIKKRPAASLISKRVIGSLLGHICILISLQLAVYFLVRIQDWYQKPMPRSDLFDISNSDNSSLFLFSCYQYILVALVLNIGPPYREPAYRNSTIIADKTRYRQIMASRKDTCEDRKKNRSKSGDFMKKQGPEILYYHTSPTAKSDPFSNVYKGLTGHSKDLLVHFWKSAIREIENKDYDFRVHPLPLARIKKVMKIDENVKVFKGCDIFIKELTLRAWIHAKENKRRVLQKSDIANAISKSDMFDFLLDIVSKDDDETLKNEEGYMANISKLNFISKIQNPFVNNTDYTFSKACAANQISNGGTSMENEGNKLENGSFISNQKIYANHYL</sequence>
<evidence type="ECO:0000256" key="3">
    <source>
        <dbReference type="ARBA" id="ARBA00022692"/>
    </source>
</evidence>
<feature type="transmembrane region" description="Helical" evidence="11">
    <location>
        <begin position="365"/>
        <end position="383"/>
    </location>
</feature>
<dbReference type="Pfam" id="PF00808">
    <property type="entry name" value="CBFD_NFYB_HMF"/>
    <property type="match status" value="1"/>
</dbReference>
<dbReference type="GO" id="GO:0006874">
    <property type="term" value="P:intracellular calcium ion homeostasis"/>
    <property type="evidence" value="ECO:0007669"/>
    <property type="project" value="TreeGrafter"/>
</dbReference>
<evidence type="ECO:0000256" key="9">
    <source>
        <dbReference type="ARBA" id="ARBA00022989"/>
    </source>
</evidence>
<dbReference type="Gene3D" id="1.10.20.10">
    <property type="entry name" value="Histone, subunit A"/>
    <property type="match status" value="1"/>
</dbReference>
<reference evidence="13" key="1">
    <citation type="submission" date="2020-06" db="EMBL/GenBank/DDBJ databases">
        <title>Genomes of multiple members of Pneumocystis genus reveal paths to human pathogen Pneumocystis jirovecii.</title>
        <authorList>
            <person name="Cisse O.H."/>
            <person name="Ma L."/>
            <person name="Dekker J."/>
            <person name="Khil P."/>
            <person name="Jo J."/>
            <person name="Brenchley J."/>
            <person name="Blair R."/>
            <person name="Pahar B."/>
            <person name="Chabe M."/>
            <person name="Van Rompay K.A."/>
            <person name="Keesler R."/>
            <person name="Sukura A."/>
            <person name="Hirsch V."/>
            <person name="Kutty G."/>
            <person name="Liu Y."/>
            <person name="Peng L."/>
            <person name="Chen J."/>
            <person name="Song J."/>
            <person name="Weissenbacher-Lang C."/>
            <person name="Xu J."/>
            <person name="Upham N.S."/>
            <person name="Stajich J.E."/>
            <person name="Cuomo C.A."/>
            <person name="Cushion M.T."/>
            <person name="Kovacs J.A."/>
        </authorList>
    </citation>
    <scope>NUCLEOTIDE SEQUENCE</scope>
    <source>
        <strain evidence="13">2A</strain>
    </source>
</reference>
<dbReference type="GO" id="GO:0019829">
    <property type="term" value="F:ATPase-coupled monoatomic cation transmembrane transporter activity"/>
    <property type="evidence" value="ECO:0007669"/>
    <property type="project" value="TreeGrafter"/>
</dbReference>
<dbReference type="GO" id="GO:0046982">
    <property type="term" value="F:protein heterodimerization activity"/>
    <property type="evidence" value="ECO:0007669"/>
    <property type="project" value="InterPro"/>
</dbReference>
<dbReference type="InterPro" id="IPR003958">
    <property type="entry name" value="CBFA_NFYB_domain"/>
</dbReference>
<evidence type="ECO:0000256" key="6">
    <source>
        <dbReference type="ARBA" id="ARBA00022840"/>
    </source>
</evidence>
<feature type="transmembrane region" description="Helical" evidence="11">
    <location>
        <begin position="265"/>
        <end position="295"/>
    </location>
</feature>
<dbReference type="GO" id="GO:0016020">
    <property type="term" value="C:membrane"/>
    <property type="evidence" value="ECO:0007669"/>
    <property type="project" value="UniProtKB-SubCell"/>
</dbReference>
<dbReference type="OrthoDB" id="1272441at2759"/>
<dbReference type="AlphaFoldDB" id="A0A899GDI7"/>
<dbReference type="InterPro" id="IPR023298">
    <property type="entry name" value="ATPase_P-typ_TM_dom_sf"/>
</dbReference>
<dbReference type="PANTHER" id="PTHR45630">
    <property type="entry name" value="CATION-TRANSPORTING ATPASE-RELATED"/>
    <property type="match status" value="1"/>
</dbReference>
<dbReference type="InterPro" id="IPR006544">
    <property type="entry name" value="P-type_TPase_V"/>
</dbReference>
<keyword evidence="14" id="KW-1185">Reference proteome</keyword>
<dbReference type="SUPFAM" id="SSF56784">
    <property type="entry name" value="HAD-like"/>
    <property type="match status" value="1"/>
</dbReference>
<name>A0A899GDI7_9ASCO</name>
<keyword evidence="3 11" id="KW-0812">Transmembrane</keyword>
<dbReference type="GO" id="GO:0005524">
    <property type="term" value="F:ATP binding"/>
    <property type="evidence" value="ECO:0007669"/>
    <property type="project" value="UniProtKB-KW"/>
</dbReference>
<evidence type="ECO:0000256" key="11">
    <source>
        <dbReference type="SAM" id="Phobius"/>
    </source>
</evidence>
<dbReference type="GO" id="GO:0140358">
    <property type="term" value="F:P-type transmembrane transporter activity"/>
    <property type="evidence" value="ECO:0007669"/>
    <property type="project" value="InterPro"/>
</dbReference>
<dbReference type="SUPFAM" id="SSF81665">
    <property type="entry name" value="Calcium ATPase, transmembrane domain M"/>
    <property type="match status" value="1"/>
</dbReference>
<dbReference type="EMBL" id="CP054544">
    <property type="protein sequence ID" value="QSL66667.1"/>
    <property type="molecule type" value="Genomic_DNA"/>
</dbReference>
<protein>
    <recommendedName>
        <fullName evidence="12">Transcription factor CBF/NF-Y/archaeal histone domain-containing protein</fullName>
    </recommendedName>
</protein>
<evidence type="ECO:0000256" key="7">
    <source>
        <dbReference type="ARBA" id="ARBA00022842"/>
    </source>
</evidence>
<keyword evidence="10 11" id="KW-0472">Membrane</keyword>
<keyword evidence="9 11" id="KW-1133">Transmembrane helix</keyword>
<keyword evidence="8" id="KW-1278">Translocase</keyword>
<evidence type="ECO:0000256" key="2">
    <source>
        <dbReference type="ARBA" id="ARBA00022553"/>
    </source>
</evidence>
<dbReference type="InterPro" id="IPR036412">
    <property type="entry name" value="HAD-like_sf"/>
</dbReference>
<accession>A0A899GDI7</accession>
<gene>
    <name evidence="13" type="ORF">MERGE_001051</name>
</gene>
<dbReference type="CDD" id="cd22908">
    <property type="entry name" value="HFD_NFYC-like"/>
    <property type="match status" value="1"/>
</dbReference>
<dbReference type="InterPro" id="IPR023214">
    <property type="entry name" value="HAD_sf"/>
</dbReference>
<organism evidence="13 14">
    <name type="scientific">Pneumocystis wakefieldiae</name>
    <dbReference type="NCBI Taxonomy" id="38082"/>
    <lineage>
        <taxon>Eukaryota</taxon>
        <taxon>Fungi</taxon>
        <taxon>Dikarya</taxon>
        <taxon>Ascomycota</taxon>
        <taxon>Taphrinomycotina</taxon>
        <taxon>Pneumocystomycetes</taxon>
        <taxon>Pneumocystaceae</taxon>
        <taxon>Pneumocystis</taxon>
    </lineage>
</organism>
<evidence type="ECO:0000313" key="14">
    <source>
        <dbReference type="Proteomes" id="UP000663699"/>
    </source>
</evidence>
<evidence type="ECO:0000256" key="1">
    <source>
        <dbReference type="ARBA" id="ARBA00004141"/>
    </source>
</evidence>
<keyword evidence="2" id="KW-0597">Phosphoprotein</keyword>
<evidence type="ECO:0000256" key="10">
    <source>
        <dbReference type="ARBA" id="ARBA00023136"/>
    </source>
</evidence>